<dbReference type="InterPro" id="IPR004033">
    <property type="entry name" value="UbiE/COQ5_MeTrFase"/>
</dbReference>
<dbReference type="Gene3D" id="3.40.50.150">
    <property type="entry name" value="Vaccinia Virus protein VP39"/>
    <property type="match status" value="1"/>
</dbReference>
<dbReference type="GO" id="GO:0008168">
    <property type="term" value="F:methyltransferase activity"/>
    <property type="evidence" value="ECO:0007669"/>
    <property type="project" value="UniProtKB-KW"/>
</dbReference>
<dbReference type="PANTHER" id="PTHR44307">
    <property type="entry name" value="PHOSPHOETHANOLAMINE METHYLTRANSFERASE"/>
    <property type="match status" value="1"/>
</dbReference>
<accession>A0ABX1PAY6</accession>
<dbReference type="InterPro" id="IPR041698">
    <property type="entry name" value="Methyltransf_25"/>
</dbReference>
<keyword evidence="3" id="KW-0808">Transferase</keyword>
<proteinExistence type="predicted"/>
<feature type="domain" description="Methyltransferase" evidence="6">
    <location>
        <begin position="50"/>
        <end position="146"/>
    </location>
</feature>
<keyword evidence="8" id="KW-1185">Reference proteome</keyword>
<protein>
    <submittedName>
        <fullName evidence="7">Methyltransferase</fullName>
    </submittedName>
</protein>
<keyword evidence="2 7" id="KW-0489">Methyltransferase</keyword>
<name>A0ABX1PAY6_9CYAN</name>
<dbReference type="SUPFAM" id="SSF53335">
    <property type="entry name" value="S-adenosyl-L-methionine-dependent methyltransferases"/>
    <property type="match status" value="1"/>
</dbReference>
<evidence type="ECO:0000256" key="3">
    <source>
        <dbReference type="ARBA" id="ARBA00022679"/>
    </source>
</evidence>
<comment type="caution">
    <text evidence="7">The sequence shown here is derived from an EMBL/GenBank/DDBJ whole genome shotgun (WGS) entry which is preliminary data.</text>
</comment>
<dbReference type="CDD" id="cd02440">
    <property type="entry name" value="AdoMet_MTases"/>
    <property type="match status" value="1"/>
</dbReference>
<dbReference type="Pfam" id="PF13649">
    <property type="entry name" value="Methyltransf_25"/>
    <property type="match status" value="1"/>
</dbReference>
<sequence length="282" mass="31762">MAKQLKLNDYKQQIADVYNRRSHNYDESEWHLRIAHRLVEYAQISPGYDVLDIATGTGHVAIEVAQRVGSSGRVVGVDISTEMLTLARRKVEALSLSNVELQFADAEALNFPVNSFDRILCANAFPLMTDMEAALRQWMQFLKPNGLVGFHALADTALVGVVIWQKVFENYGVSRELSEPTGTVEKCHNLLERAGFEAIEIKTEQYGSYISLEEAKQRWTISSYPAPKFSNTLFQLSPEQLEEIKAEFDAQLQALVTEHGIWNDGTCFFVFGRKGANSITHQ</sequence>
<reference evidence="7 8" key="1">
    <citation type="submission" date="2018-06" db="EMBL/GenBank/DDBJ databases">
        <title>Comparative genomics of Brasilonema spp. strains.</title>
        <authorList>
            <person name="Alvarenga D.O."/>
            <person name="Fiore M.F."/>
            <person name="Varani A.M."/>
        </authorList>
    </citation>
    <scope>NUCLEOTIDE SEQUENCE [LARGE SCALE GENOMIC DNA]</scope>
    <source>
        <strain evidence="7 8">SPC951</strain>
    </source>
</reference>
<evidence type="ECO:0000313" key="8">
    <source>
        <dbReference type="Proteomes" id="UP000718564"/>
    </source>
</evidence>
<comment type="pathway">
    <text evidence="4">Phospholipid metabolism.</text>
</comment>
<dbReference type="Proteomes" id="UP000718564">
    <property type="component" value="Unassembled WGS sequence"/>
</dbReference>
<dbReference type="RefSeq" id="WP_169156858.1">
    <property type="nucleotide sequence ID" value="NZ_CAWPJE010000174.1"/>
</dbReference>
<organism evidence="7 8">
    <name type="scientific">Brasilonema bromeliae SPC951</name>
    <dbReference type="NCBI Taxonomy" id="385972"/>
    <lineage>
        <taxon>Bacteria</taxon>
        <taxon>Bacillati</taxon>
        <taxon>Cyanobacteriota</taxon>
        <taxon>Cyanophyceae</taxon>
        <taxon>Nostocales</taxon>
        <taxon>Scytonemataceae</taxon>
        <taxon>Brasilonema</taxon>
        <taxon>Bromeliae group (in: Brasilonema)</taxon>
    </lineage>
</organism>
<comment type="pathway">
    <text evidence="1">Lipid metabolism.</text>
</comment>
<evidence type="ECO:0000256" key="4">
    <source>
        <dbReference type="ARBA" id="ARBA00025707"/>
    </source>
</evidence>
<comment type="catalytic activity">
    <reaction evidence="5">
        <text>phosphoethanolamine + S-adenosyl-L-methionine = N-methylethanolamine phosphate + S-adenosyl-L-homocysteine + H(+)</text>
        <dbReference type="Rhea" id="RHEA:20365"/>
        <dbReference type="ChEBI" id="CHEBI:15378"/>
        <dbReference type="ChEBI" id="CHEBI:57781"/>
        <dbReference type="ChEBI" id="CHEBI:57856"/>
        <dbReference type="ChEBI" id="CHEBI:58190"/>
        <dbReference type="ChEBI" id="CHEBI:59789"/>
        <dbReference type="EC" id="2.1.1.103"/>
    </reaction>
    <physiologicalReaction direction="left-to-right" evidence="5">
        <dbReference type="Rhea" id="RHEA:20366"/>
    </physiologicalReaction>
</comment>
<dbReference type="GO" id="GO:0032259">
    <property type="term" value="P:methylation"/>
    <property type="evidence" value="ECO:0007669"/>
    <property type="project" value="UniProtKB-KW"/>
</dbReference>
<dbReference type="PANTHER" id="PTHR44307:SF2">
    <property type="entry name" value="PHOSPHOETHANOLAMINE METHYLTRANSFERASE ISOFORM X1"/>
    <property type="match status" value="1"/>
</dbReference>
<gene>
    <name evidence="7" type="ORF">DP116_20130</name>
</gene>
<evidence type="ECO:0000256" key="5">
    <source>
        <dbReference type="ARBA" id="ARBA00047622"/>
    </source>
</evidence>
<dbReference type="EMBL" id="QMEB01000179">
    <property type="protein sequence ID" value="NMG21629.1"/>
    <property type="molecule type" value="Genomic_DNA"/>
</dbReference>
<evidence type="ECO:0000256" key="1">
    <source>
        <dbReference type="ARBA" id="ARBA00005189"/>
    </source>
</evidence>
<evidence type="ECO:0000259" key="6">
    <source>
        <dbReference type="Pfam" id="PF13649"/>
    </source>
</evidence>
<evidence type="ECO:0000256" key="2">
    <source>
        <dbReference type="ARBA" id="ARBA00022603"/>
    </source>
</evidence>
<evidence type="ECO:0000313" key="7">
    <source>
        <dbReference type="EMBL" id="NMG21629.1"/>
    </source>
</evidence>
<dbReference type="InterPro" id="IPR029063">
    <property type="entry name" value="SAM-dependent_MTases_sf"/>
</dbReference>
<dbReference type="PROSITE" id="PS51608">
    <property type="entry name" value="SAM_MT_UBIE"/>
    <property type="match status" value="1"/>
</dbReference>